<dbReference type="AlphaFoldDB" id="A0AAV6REQ0"/>
<dbReference type="EMBL" id="JAGKHQ010000012">
    <property type="protein sequence ID" value="KAG7502797.1"/>
    <property type="molecule type" value="Genomic_DNA"/>
</dbReference>
<comment type="caution">
    <text evidence="1">The sequence shown here is derived from an EMBL/GenBank/DDBJ whole genome shotgun (WGS) entry which is preliminary data.</text>
</comment>
<gene>
    <name evidence="1" type="ORF">JOB18_026757</name>
</gene>
<name>A0AAV6REQ0_SOLSE</name>
<organism evidence="1 2">
    <name type="scientific">Solea senegalensis</name>
    <name type="common">Senegalese sole</name>
    <dbReference type="NCBI Taxonomy" id="28829"/>
    <lineage>
        <taxon>Eukaryota</taxon>
        <taxon>Metazoa</taxon>
        <taxon>Chordata</taxon>
        <taxon>Craniata</taxon>
        <taxon>Vertebrata</taxon>
        <taxon>Euteleostomi</taxon>
        <taxon>Actinopterygii</taxon>
        <taxon>Neopterygii</taxon>
        <taxon>Teleostei</taxon>
        <taxon>Neoteleostei</taxon>
        <taxon>Acanthomorphata</taxon>
        <taxon>Carangaria</taxon>
        <taxon>Pleuronectiformes</taxon>
        <taxon>Pleuronectoidei</taxon>
        <taxon>Soleidae</taxon>
        <taxon>Solea</taxon>
    </lineage>
</organism>
<reference evidence="1 2" key="1">
    <citation type="journal article" date="2021" name="Sci. Rep.">
        <title>Chromosome anchoring in Senegalese sole (Solea senegalensis) reveals sex-associated markers and genome rearrangements in flatfish.</title>
        <authorList>
            <person name="Guerrero-Cozar I."/>
            <person name="Gomez-Garrido J."/>
            <person name="Berbel C."/>
            <person name="Martinez-Blanch J.F."/>
            <person name="Alioto T."/>
            <person name="Claros M.G."/>
            <person name="Gagnaire P.A."/>
            <person name="Manchado M."/>
        </authorList>
    </citation>
    <scope>NUCLEOTIDE SEQUENCE [LARGE SCALE GENOMIC DNA]</scope>
    <source>
        <strain evidence="1">Sse05_10M</strain>
    </source>
</reference>
<sequence length="114" mass="12482">MSTNWKTSTDRHGEYWEPELGRVPIHTIISSDRNPALTYADPLPPHLPSNPRSVFCLPSFISASPSLKLLIDLFTAARGLVHLGRASTAGADFLINSKFTKVLAVLYSSTCAQQ</sequence>
<proteinExistence type="predicted"/>
<evidence type="ECO:0000313" key="1">
    <source>
        <dbReference type="EMBL" id="KAG7502797.1"/>
    </source>
</evidence>
<dbReference type="Proteomes" id="UP000693946">
    <property type="component" value="Linkage Group LG2"/>
</dbReference>
<protein>
    <submittedName>
        <fullName evidence="1">Uncharacterized protein</fullName>
    </submittedName>
</protein>
<evidence type="ECO:0000313" key="2">
    <source>
        <dbReference type="Proteomes" id="UP000693946"/>
    </source>
</evidence>
<accession>A0AAV6REQ0</accession>
<keyword evidence="2" id="KW-1185">Reference proteome</keyword>